<evidence type="ECO:0000259" key="2">
    <source>
        <dbReference type="PROSITE" id="PS50812"/>
    </source>
</evidence>
<organism evidence="3 4">
    <name type="scientific">Gonapodya prolifera (strain JEL478)</name>
    <name type="common">Monoblepharis prolifera</name>
    <dbReference type="NCBI Taxonomy" id="1344416"/>
    <lineage>
        <taxon>Eukaryota</taxon>
        <taxon>Fungi</taxon>
        <taxon>Fungi incertae sedis</taxon>
        <taxon>Chytridiomycota</taxon>
        <taxon>Chytridiomycota incertae sedis</taxon>
        <taxon>Monoblepharidomycetes</taxon>
        <taxon>Monoblepharidales</taxon>
        <taxon>Gonapodyaceae</taxon>
        <taxon>Gonapodya</taxon>
    </lineage>
</organism>
<feature type="domain" description="PWWP" evidence="2">
    <location>
        <begin position="56"/>
        <end position="107"/>
    </location>
</feature>
<name>A0A139APF0_GONPJ</name>
<evidence type="ECO:0000313" key="3">
    <source>
        <dbReference type="EMBL" id="KXS18365.1"/>
    </source>
</evidence>
<dbReference type="SUPFAM" id="SSF63748">
    <property type="entry name" value="Tudor/PWWP/MBT"/>
    <property type="match status" value="1"/>
</dbReference>
<proteinExistence type="predicted"/>
<dbReference type="InterPro" id="IPR000313">
    <property type="entry name" value="PWWP_dom"/>
</dbReference>
<reference evidence="3 4" key="1">
    <citation type="journal article" date="2015" name="Genome Biol. Evol.">
        <title>Phylogenomic analyses indicate that early fungi evolved digesting cell walls of algal ancestors of land plants.</title>
        <authorList>
            <person name="Chang Y."/>
            <person name="Wang S."/>
            <person name="Sekimoto S."/>
            <person name="Aerts A.L."/>
            <person name="Choi C."/>
            <person name="Clum A."/>
            <person name="LaButti K.M."/>
            <person name="Lindquist E.A."/>
            <person name="Yee Ngan C."/>
            <person name="Ohm R.A."/>
            <person name="Salamov A.A."/>
            <person name="Grigoriev I.V."/>
            <person name="Spatafora J.W."/>
            <person name="Berbee M.L."/>
        </authorList>
    </citation>
    <scope>NUCLEOTIDE SEQUENCE [LARGE SCALE GENOMIC DNA]</scope>
    <source>
        <strain evidence="3 4">JEL478</strain>
    </source>
</reference>
<dbReference type="EMBL" id="KQ965742">
    <property type="protein sequence ID" value="KXS18365.1"/>
    <property type="molecule type" value="Genomic_DNA"/>
</dbReference>
<accession>A0A139APF0</accession>
<dbReference type="AlphaFoldDB" id="A0A139APF0"/>
<evidence type="ECO:0000313" key="4">
    <source>
        <dbReference type="Proteomes" id="UP000070544"/>
    </source>
</evidence>
<feature type="compositionally biased region" description="Basic and acidic residues" evidence="1">
    <location>
        <begin position="12"/>
        <end position="30"/>
    </location>
</feature>
<keyword evidence="4" id="KW-1185">Reference proteome</keyword>
<dbReference type="Proteomes" id="UP000070544">
    <property type="component" value="Unassembled WGS sequence"/>
</dbReference>
<evidence type="ECO:0000256" key="1">
    <source>
        <dbReference type="SAM" id="MobiDB-lite"/>
    </source>
</evidence>
<feature type="region of interest" description="Disordered" evidence="1">
    <location>
        <begin position="1"/>
        <end position="50"/>
    </location>
</feature>
<dbReference type="Gene3D" id="2.30.30.140">
    <property type="match status" value="1"/>
</dbReference>
<dbReference type="PROSITE" id="PS50812">
    <property type="entry name" value="PWWP"/>
    <property type="match status" value="1"/>
</dbReference>
<sequence>MSGKKRGPSIADGHDSDRSNSSRHGDPESSKKRKFASGASRSDLRNGAARITGQHRGSLVWVKSDPYPWWPGVVLQKGSLNEDRTNGWKVKRLGQTDPPILNVPNFGLRHGLVGFDVDYDAMVAQGVSSGTTLPRSHTGSNQSRSHVNLPVVANRPPNHVRTSQPTKTNPAQLQAIQRVAVPHPTQPLRFGRSPSRVRLLQLLPPFLLPNPPRQRQPVWIELARTTLT</sequence>
<gene>
    <name evidence="3" type="ORF">M427DRAFT_208925</name>
</gene>
<dbReference type="CDD" id="cd05162">
    <property type="entry name" value="PWWP"/>
    <property type="match status" value="1"/>
</dbReference>
<protein>
    <recommendedName>
        <fullName evidence="2">PWWP domain-containing protein</fullName>
    </recommendedName>
</protein>